<gene>
    <name evidence="1" type="ORF">ACFQSB_04230</name>
</gene>
<comment type="caution">
    <text evidence="1">The sequence shown here is derived from an EMBL/GenBank/DDBJ whole genome shotgun (WGS) entry which is preliminary data.</text>
</comment>
<dbReference type="Proteomes" id="UP001596496">
    <property type="component" value="Unassembled WGS sequence"/>
</dbReference>
<evidence type="ECO:0000313" key="2">
    <source>
        <dbReference type="Proteomes" id="UP001596496"/>
    </source>
</evidence>
<organism evidence="1 2">
    <name type="scientific">Sphaerisporangium rhizosphaerae</name>
    <dbReference type="NCBI Taxonomy" id="2269375"/>
    <lineage>
        <taxon>Bacteria</taxon>
        <taxon>Bacillati</taxon>
        <taxon>Actinomycetota</taxon>
        <taxon>Actinomycetes</taxon>
        <taxon>Streptosporangiales</taxon>
        <taxon>Streptosporangiaceae</taxon>
        <taxon>Sphaerisporangium</taxon>
    </lineage>
</organism>
<proteinExistence type="predicted"/>
<accession>A0ABW2NYG3</accession>
<evidence type="ECO:0000313" key="1">
    <source>
        <dbReference type="EMBL" id="MFC7381404.1"/>
    </source>
</evidence>
<keyword evidence="2" id="KW-1185">Reference proteome</keyword>
<sequence length="120" mass="13630">MSDKVKRGDEVRRPTGWVIRLVDRQAALGWASLLSQTPANLDRAWIAITADPRGSGDVARQHRLKFDLKAVKIAGVELEQWQYEVTGGGRIWYAIDDDQRIIWITQAGTGHPRQTDKRRP</sequence>
<dbReference type="RefSeq" id="WP_380824320.1">
    <property type="nucleotide sequence ID" value="NZ_JBHTCG010000002.1"/>
</dbReference>
<dbReference type="EMBL" id="JBHTCG010000002">
    <property type="protein sequence ID" value="MFC7381404.1"/>
    <property type="molecule type" value="Genomic_DNA"/>
</dbReference>
<reference evidence="2" key="1">
    <citation type="journal article" date="2019" name="Int. J. Syst. Evol. Microbiol.">
        <title>The Global Catalogue of Microorganisms (GCM) 10K type strain sequencing project: providing services to taxonomists for standard genome sequencing and annotation.</title>
        <authorList>
            <consortium name="The Broad Institute Genomics Platform"/>
            <consortium name="The Broad Institute Genome Sequencing Center for Infectious Disease"/>
            <person name="Wu L."/>
            <person name="Ma J."/>
        </authorList>
    </citation>
    <scope>NUCLEOTIDE SEQUENCE [LARGE SCALE GENOMIC DNA]</scope>
    <source>
        <strain evidence="2">CECT 7649</strain>
    </source>
</reference>
<name>A0ABW2NYG3_9ACTN</name>
<protein>
    <recommendedName>
        <fullName evidence="3">Type II toxin-antitoxin system RelE/ParE family toxin</fullName>
    </recommendedName>
</protein>
<evidence type="ECO:0008006" key="3">
    <source>
        <dbReference type="Google" id="ProtNLM"/>
    </source>
</evidence>